<feature type="transmembrane region" description="Helical" evidence="1">
    <location>
        <begin position="85"/>
        <end position="106"/>
    </location>
</feature>
<dbReference type="InParanoid" id="A0A165TE46"/>
<proteinExistence type="predicted"/>
<accession>A0A165TE46</accession>
<reference evidence="2 3" key="1">
    <citation type="journal article" date="2016" name="Mol. Biol. Evol.">
        <title>Comparative Genomics of Early-Diverging Mushroom-Forming Fungi Provides Insights into the Origins of Lignocellulose Decay Capabilities.</title>
        <authorList>
            <person name="Nagy L.G."/>
            <person name="Riley R."/>
            <person name="Tritt A."/>
            <person name="Adam C."/>
            <person name="Daum C."/>
            <person name="Floudas D."/>
            <person name="Sun H."/>
            <person name="Yadav J.S."/>
            <person name="Pangilinan J."/>
            <person name="Larsson K.H."/>
            <person name="Matsuura K."/>
            <person name="Barry K."/>
            <person name="Labutti K."/>
            <person name="Kuo R."/>
            <person name="Ohm R.A."/>
            <person name="Bhattacharya S.S."/>
            <person name="Shirouzu T."/>
            <person name="Yoshinaga Y."/>
            <person name="Martin F.M."/>
            <person name="Grigoriev I.V."/>
            <person name="Hibbett D.S."/>
        </authorList>
    </citation>
    <scope>NUCLEOTIDE SEQUENCE [LARGE SCALE GENOMIC DNA]</scope>
    <source>
        <strain evidence="2 3">HHB14362 ss-1</strain>
    </source>
</reference>
<name>A0A165TE46_9AGAM</name>
<gene>
    <name evidence="2" type="ORF">NEOLEDRAFT_228054</name>
</gene>
<evidence type="ECO:0000313" key="3">
    <source>
        <dbReference type="Proteomes" id="UP000076761"/>
    </source>
</evidence>
<evidence type="ECO:0000313" key="2">
    <source>
        <dbReference type="EMBL" id="KZT26533.1"/>
    </source>
</evidence>
<keyword evidence="3" id="KW-1185">Reference proteome</keyword>
<keyword evidence="1" id="KW-0472">Membrane</keyword>
<dbReference type="AlphaFoldDB" id="A0A165TE46"/>
<organism evidence="2 3">
    <name type="scientific">Neolentinus lepideus HHB14362 ss-1</name>
    <dbReference type="NCBI Taxonomy" id="1314782"/>
    <lineage>
        <taxon>Eukaryota</taxon>
        <taxon>Fungi</taxon>
        <taxon>Dikarya</taxon>
        <taxon>Basidiomycota</taxon>
        <taxon>Agaricomycotina</taxon>
        <taxon>Agaricomycetes</taxon>
        <taxon>Gloeophyllales</taxon>
        <taxon>Gloeophyllaceae</taxon>
        <taxon>Neolentinus</taxon>
    </lineage>
</organism>
<sequence>MAVRLNPRPPSLSFLVHTLICSSLFVNSGAGLRLGVWRCRRNGSEDHLNEINDPGGGKLLCVIWKSAVFTPFATSFILPQCCDDVFLLFLGLEFFLFLMYIARILVLRV</sequence>
<protein>
    <submittedName>
        <fullName evidence="2">Uncharacterized protein</fullName>
    </submittedName>
</protein>
<dbReference type="Proteomes" id="UP000076761">
    <property type="component" value="Unassembled WGS sequence"/>
</dbReference>
<keyword evidence="1" id="KW-0812">Transmembrane</keyword>
<evidence type="ECO:0000256" key="1">
    <source>
        <dbReference type="SAM" id="Phobius"/>
    </source>
</evidence>
<keyword evidence="1" id="KW-1133">Transmembrane helix</keyword>
<dbReference type="EMBL" id="KV425566">
    <property type="protein sequence ID" value="KZT26533.1"/>
    <property type="molecule type" value="Genomic_DNA"/>
</dbReference>
<feature type="transmembrane region" description="Helical" evidence="1">
    <location>
        <begin position="12"/>
        <end position="36"/>
    </location>
</feature>